<evidence type="ECO:0000256" key="11">
    <source>
        <dbReference type="PIRSR" id="PIRSR615500-1"/>
    </source>
</evidence>
<evidence type="ECO:0000259" key="16">
    <source>
        <dbReference type="Pfam" id="PF05922"/>
    </source>
</evidence>
<protein>
    <submittedName>
        <fullName evidence="18">Peptidase S8</fullName>
    </submittedName>
</protein>
<dbReference type="Pfam" id="PF17766">
    <property type="entry name" value="fn3_6"/>
    <property type="match status" value="2"/>
</dbReference>
<evidence type="ECO:0000256" key="2">
    <source>
        <dbReference type="ARBA" id="ARBA00004271"/>
    </source>
</evidence>
<dbReference type="PANTHER" id="PTHR10795">
    <property type="entry name" value="PROPROTEIN CONVERTASE SUBTILISIN/KEXIN"/>
    <property type="match status" value="1"/>
</dbReference>
<feature type="active site" description="Charge relay system" evidence="12">
    <location>
        <position position="1288"/>
    </location>
</feature>
<dbReference type="InterPro" id="IPR023828">
    <property type="entry name" value="Peptidase_S8_Ser-AS"/>
</dbReference>
<dbReference type="Pfam" id="PF02225">
    <property type="entry name" value="PA"/>
    <property type="match status" value="1"/>
</dbReference>
<feature type="signal peptide" evidence="13">
    <location>
        <begin position="1"/>
        <end position="23"/>
    </location>
</feature>
<dbReference type="InterPro" id="IPR010259">
    <property type="entry name" value="S8pro/Inhibitor_I9"/>
</dbReference>
<feature type="domain" description="Peptidase S8/S53" evidence="14">
    <location>
        <begin position="138"/>
        <end position="606"/>
    </location>
</feature>
<dbReference type="GO" id="GO:0009610">
    <property type="term" value="P:response to symbiotic fungus"/>
    <property type="evidence" value="ECO:0007669"/>
    <property type="project" value="UniProtKB-ARBA"/>
</dbReference>
<evidence type="ECO:0000313" key="19">
    <source>
        <dbReference type="Proteomes" id="UP000501690"/>
    </source>
</evidence>
<gene>
    <name evidence="18" type="ORF">DEO72_LG11g3726</name>
</gene>
<dbReference type="CDD" id="cd02120">
    <property type="entry name" value="PA_subtilisin_like"/>
    <property type="match status" value="2"/>
</dbReference>
<feature type="domain" description="Subtilisin-like protease fibronectin type-III" evidence="17">
    <location>
        <begin position="665"/>
        <end position="761"/>
    </location>
</feature>
<evidence type="ECO:0000313" key="18">
    <source>
        <dbReference type="EMBL" id="QCE16707.1"/>
    </source>
</evidence>
<dbReference type="InterPro" id="IPR045051">
    <property type="entry name" value="SBT"/>
</dbReference>
<dbReference type="FunFam" id="3.50.30.30:FF:000005">
    <property type="entry name" value="subtilisin-like protease SBT1.5"/>
    <property type="match status" value="1"/>
</dbReference>
<dbReference type="PRINTS" id="PR00723">
    <property type="entry name" value="SUBTILISIN"/>
</dbReference>
<dbReference type="Pfam" id="PF00082">
    <property type="entry name" value="Peptidase_S8"/>
    <property type="match status" value="2"/>
</dbReference>
<dbReference type="InterPro" id="IPR036852">
    <property type="entry name" value="Peptidase_S8/S53_dom_sf"/>
</dbReference>
<keyword evidence="8 12" id="KW-0378">Hydrolase</keyword>
<feature type="domain" description="PA" evidence="15">
    <location>
        <begin position="370"/>
        <end position="463"/>
    </location>
</feature>
<proteinExistence type="inferred from homology"/>
<feature type="active site" description="Charge relay system" evidence="11 12">
    <location>
        <position position="547"/>
    </location>
</feature>
<name>A0A4D6NXF7_VIGUN</name>
<comment type="subcellular location">
    <subcellularLocation>
        <location evidence="2">Secreted</location>
        <location evidence="2">Extracellular space</location>
        <location evidence="2">Apoplast</location>
    </subcellularLocation>
</comment>
<accession>A0A4D6NXF7</accession>
<keyword evidence="7 13" id="KW-0732">Signal</keyword>
<dbReference type="Gene3D" id="2.60.40.2310">
    <property type="match status" value="2"/>
</dbReference>
<evidence type="ECO:0000259" key="15">
    <source>
        <dbReference type="Pfam" id="PF02225"/>
    </source>
</evidence>
<dbReference type="CDD" id="cd04852">
    <property type="entry name" value="Peptidases_S8_3"/>
    <property type="match status" value="2"/>
</dbReference>
<evidence type="ECO:0000256" key="1">
    <source>
        <dbReference type="ARBA" id="ARBA00002076"/>
    </source>
</evidence>
<dbReference type="EMBL" id="CP039355">
    <property type="protein sequence ID" value="QCE16707.1"/>
    <property type="molecule type" value="Genomic_DNA"/>
</dbReference>
<evidence type="ECO:0000256" key="3">
    <source>
        <dbReference type="ARBA" id="ARBA00011073"/>
    </source>
</evidence>
<dbReference type="FunFam" id="3.40.50.200:FF:000006">
    <property type="entry name" value="Subtilisin-like protease SBT1.5"/>
    <property type="match status" value="2"/>
</dbReference>
<keyword evidence="5" id="KW-0964">Secreted</keyword>
<evidence type="ECO:0000256" key="6">
    <source>
        <dbReference type="ARBA" id="ARBA00022670"/>
    </source>
</evidence>
<dbReference type="PROSITE" id="PS00138">
    <property type="entry name" value="SUBTILASE_SER"/>
    <property type="match status" value="2"/>
</dbReference>
<evidence type="ECO:0000256" key="12">
    <source>
        <dbReference type="PROSITE-ProRule" id="PRU01240"/>
    </source>
</evidence>
<evidence type="ECO:0000259" key="17">
    <source>
        <dbReference type="Pfam" id="PF17766"/>
    </source>
</evidence>
<dbReference type="Proteomes" id="UP000501690">
    <property type="component" value="Linkage Group LG11"/>
</dbReference>
<dbReference type="Gene3D" id="3.40.50.200">
    <property type="entry name" value="Peptidase S8/S53 domain"/>
    <property type="match status" value="2"/>
</dbReference>
<keyword evidence="4" id="KW-0052">Apoplast</keyword>
<dbReference type="GO" id="GO:0009609">
    <property type="term" value="P:response to symbiotic bacterium"/>
    <property type="evidence" value="ECO:0007669"/>
    <property type="project" value="UniProtKB-ARBA"/>
</dbReference>
<feature type="active site" description="Charge relay system" evidence="12">
    <location>
        <position position="958"/>
    </location>
</feature>
<dbReference type="GO" id="GO:0004252">
    <property type="term" value="F:serine-type endopeptidase activity"/>
    <property type="evidence" value="ECO:0007669"/>
    <property type="project" value="UniProtKB-UniRule"/>
</dbReference>
<dbReference type="InterPro" id="IPR041469">
    <property type="entry name" value="Subtilisin-like_FN3"/>
</dbReference>
<keyword evidence="6 12" id="KW-0645">Protease</keyword>
<dbReference type="Pfam" id="PF05922">
    <property type="entry name" value="Inhibitor_I9"/>
    <property type="match status" value="2"/>
</dbReference>
<dbReference type="Gene3D" id="3.30.70.80">
    <property type="entry name" value="Peptidase S8 propeptide/proteinase inhibitor I9"/>
    <property type="match status" value="2"/>
</dbReference>
<dbReference type="PROSITE" id="PS51892">
    <property type="entry name" value="SUBTILASE"/>
    <property type="match status" value="2"/>
</dbReference>
<evidence type="ECO:0000256" key="5">
    <source>
        <dbReference type="ARBA" id="ARBA00022525"/>
    </source>
</evidence>
<feature type="active site" description="Charge relay system" evidence="12">
    <location>
        <position position="893"/>
    </location>
</feature>
<dbReference type="InterPro" id="IPR015500">
    <property type="entry name" value="Peptidase_S8_subtilisin-rel"/>
</dbReference>
<evidence type="ECO:0000256" key="8">
    <source>
        <dbReference type="ARBA" id="ARBA00022801"/>
    </source>
</evidence>
<feature type="domain" description="Peptidase S8/S53" evidence="14">
    <location>
        <begin position="885"/>
        <end position="1347"/>
    </location>
</feature>
<feature type="domain" description="Inhibitor I9" evidence="16">
    <location>
        <begin position="780"/>
        <end position="855"/>
    </location>
</feature>
<sequence>MQGNKLLLHIFTLFLFLAATTSSAENDSSSKQVYIVYMGAADSTNASLRNDHAQLLNAVLRRNDKALVRNYKHGFSGFAARLSKEEANSIAQKPGVVSVFPDPILKLHTTRSWDFLQYQTHVKIDANPNTLSNSSSSSDVILGILDTGIWPEAASFSEEGMGPIPSRWKGTCVKSADFNASNCNRKLIGARFYTDPNGEDGDNTPRDSLGHGTHVASTAVGAAVTNASYYGLAAGSAKGGSPESRLAVYRVCSNFGCSGSAILGAFDDAIADGVDVLSLSLGASPGFRPELTNDPIAIGAFHAVERGIVVACSAGNDGPSSNTVVNDAPWILTVAASTIDRDFQSDVVLGGNKTIEGRGINFSPLSNSAQYPLVYGESSKTNESSLTEARQCHPDSLDASKVKGKVVLCDGRNDEYSTGEIIETVKNVGGIGLVHITDSNGAIASYYGDFPATVISPKDGATILQYINSSNNPVATILPTTTVLDYKPAPLVPYFSSRGPSFLSSNILKPDIAAPGVNILAAWIENSSDEIPKGRKPSKYNIISGTSMACPHVSGLASTVKARNPTWGPSAIKSAIMTSAIQSDNTKTAITTDSGSVGTPYDYGAGEMTTSESLQPGLVYETDTIDYLNFLCYIGLDVATVKVISRTVPENFSCPKDSTSDLVSNINYPSIAVNFTGKGSVSVRRTVTNVGEEDETVYSPVVEAPSGVKVTLTPNKLQFTKSSKKLSYQVIFSTTLTSLKEDLFGSITWSNAKYVVRSPFVLTKSSARKVNNHGTNSKQVYIVYMGAADSTNASLRNDHAQILNSVLKRDENALVRNYKHGFSGFAARLSKEEADSIAQKPGVVSVFPDPILKLHTTRSWDFLTHQTRVKVDTKPNTLSGFSSSSDVILGVIDTGIWPEDASFNDEGMGPIPPRWKGTCVTTRDFNSSNCNRKLIGARYYTDDEEGEGSHTPRDYDGHGTHVASTAVGSVVRNVSFYDLAAGDAKGGSPESRLAIYKACFGGGCRGEAILAAFDDAIADGVDVLSLSLGPSPGSQKELLDDPVSIGAFHAVERGILVVCAAGNSGPESYTVVNDAPWIFTVAASTIDRDFESDLVLGDNRTIKGRAINFSNLKSSPEYSIISGELAKTKKSTVADARECESGSLDGEKVKGKIVVCVGPSGDSSEIKKLGGKGLVLITDVYGSIAENFGDFPVTVIYPKYGVSILNYITSTSNPLGTILSTKTVLDYKPAPMVPSFSSRGPSTLSSNILKPDILAPGANIFAAWSKKAIVGVPKGRKPSLYNIISGTSMATPHVSGLACSVKTHNPTLSPSAIKSAIMTSAIQNDNLKMPIRNDSEELATPYDYGAGGITTSESLKPGLVYETDTVDYLNFLCYAGFNISEIKIISRSASKNFSCPEDSSFDLISNINYPSIAVNITGKGNVSVTRTVTNVGEEDETVYSLTVDAPSNVKVTVTPDKLQFTKSSKKLSYEVIFSASKSLENDLFGSVTWTNDKYAVRIPFVLTK</sequence>
<dbReference type="InterPro" id="IPR022398">
    <property type="entry name" value="Peptidase_S8_His-AS"/>
</dbReference>
<evidence type="ECO:0000259" key="14">
    <source>
        <dbReference type="Pfam" id="PF00082"/>
    </source>
</evidence>
<evidence type="ECO:0000256" key="9">
    <source>
        <dbReference type="ARBA" id="ARBA00022825"/>
    </source>
</evidence>
<keyword evidence="9 12" id="KW-0720">Serine protease</keyword>
<evidence type="ECO:0000256" key="13">
    <source>
        <dbReference type="SAM" id="SignalP"/>
    </source>
</evidence>
<dbReference type="InterPro" id="IPR000209">
    <property type="entry name" value="Peptidase_S8/S53_dom"/>
</dbReference>
<dbReference type="SUPFAM" id="SSF52743">
    <property type="entry name" value="Subtilisin-like"/>
    <property type="match status" value="2"/>
</dbReference>
<reference evidence="18 19" key="1">
    <citation type="submission" date="2019-04" db="EMBL/GenBank/DDBJ databases">
        <title>An improved genome assembly and genetic linkage map for asparagus bean, Vigna unguiculata ssp. sesquipedialis.</title>
        <authorList>
            <person name="Xia Q."/>
            <person name="Zhang R."/>
            <person name="Dong Y."/>
        </authorList>
    </citation>
    <scope>NUCLEOTIDE SEQUENCE [LARGE SCALE GENOMIC DNA]</scope>
    <source>
        <tissue evidence="18">Leaf</tissue>
    </source>
</reference>
<dbReference type="InterPro" id="IPR034197">
    <property type="entry name" value="Peptidases_S8_3"/>
</dbReference>
<evidence type="ECO:0000256" key="7">
    <source>
        <dbReference type="ARBA" id="ARBA00022729"/>
    </source>
</evidence>
<dbReference type="FunFam" id="3.30.70.80:FF:000002">
    <property type="entry name" value="Subtilisin-like protease SBT5.3"/>
    <property type="match status" value="2"/>
</dbReference>
<feature type="active site" description="Charge relay system" evidence="11 12">
    <location>
        <position position="146"/>
    </location>
</feature>
<keyword evidence="10" id="KW-0325">Glycoprotein</keyword>
<comment type="function">
    <text evidence="1">Required for arbuscular mycorrhiza (AM) development during AM symbiosis with AM fungi (e.g. Glomeromycota intraradices).</text>
</comment>
<evidence type="ECO:0000256" key="10">
    <source>
        <dbReference type="ARBA" id="ARBA00023180"/>
    </source>
</evidence>
<dbReference type="PROSITE" id="PS00137">
    <property type="entry name" value="SUBTILASE_HIS"/>
    <property type="match status" value="2"/>
</dbReference>
<organism evidence="18 19">
    <name type="scientific">Vigna unguiculata</name>
    <name type="common">Cowpea</name>
    <dbReference type="NCBI Taxonomy" id="3917"/>
    <lineage>
        <taxon>Eukaryota</taxon>
        <taxon>Viridiplantae</taxon>
        <taxon>Streptophyta</taxon>
        <taxon>Embryophyta</taxon>
        <taxon>Tracheophyta</taxon>
        <taxon>Spermatophyta</taxon>
        <taxon>Magnoliopsida</taxon>
        <taxon>eudicotyledons</taxon>
        <taxon>Gunneridae</taxon>
        <taxon>Pentapetalae</taxon>
        <taxon>rosids</taxon>
        <taxon>fabids</taxon>
        <taxon>Fabales</taxon>
        <taxon>Fabaceae</taxon>
        <taxon>Papilionoideae</taxon>
        <taxon>50 kb inversion clade</taxon>
        <taxon>NPAAA clade</taxon>
        <taxon>indigoferoid/millettioid clade</taxon>
        <taxon>Phaseoleae</taxon>
        <taxon>Vigna</taxon>
    </lineage>
</organism>
<dbReference type="GO" id="GO:0006508">
    <property type="term" value="P:proteolysis"/>
    <property type="evidence" value="ECO:0007669"/>
    <property type="project" value="UniProtKB-KW"/>
</dbReference>
<dbReference type="InterPro" id="IPR037045">
    <property type="entry name" value="S8pro/Inhibitor_I9_sf"/>
</dbReference>
<dbReference type="Gene3D" id="3.50.30.30">
    <property type="match status" value="2"/>
</dbReference>
<keyword evidence="19" id="KW-1185">Reference proteome</keyword>
<evidence type="ECO:0000256" key="4">
    <source>
        <dbReference type="ARBA" id="ARBA00022523"/>
    </source>
</evidence>
<feature type="domain" description="Inhibitor I9" evidence="16">
    <location>
        <begin position="33"/>
        <end position="108"/>
    </location>
</feature>
<feature type="domain" description="Subtilisin-like protease fibronectin type-III" evidence="17">
    <location>
        <begin position="1406"/>
        <end position="1501"/>
    </location>
</feature>
<dbReference type="InterPro" id="IPR003137">
    <property type="entry name" value="PA_domain"/>
</dbReference>
<dbReference type="GO" id="GO:0048046">
    <property type="term" value="C:apoplast"/>
    <property type="evidence" value="ECO:0007669"/>
    <property type="project" value="UniProtKB-SubCell"/>
</dbReference>
<comment type="similarity">
    <text evidence="3 12">Belongs to the peptidase S8 family.</text>
</comment>
<feature type="active site" description="Charge relay system" evidence="11 12">
    <location>
        <position position="211"/>
    </location>
</feature>
<feature type="chain" id="PRO_5020026149" evidence="13">
    <location>
        <begin position="24"/>
        <end position="1504"/>
    </location>
</feature>